<dbReference type="PROSITE" id="PS51907">
    <property type="entry name" value="ZF_UBZ3"/>
    <property type="match status" value="1"/>
</dbReference>
<dbReference type="PROSITE" id="PS00028">
    <property type="entry name" value="ZINC_FINGER_C2H2_1"/>
    <property type="match status" value="1"/>
</dbReference>
<keyword evidence="10" id="KW-0539">Nucleus</keyword>
<feature type="region of interest" description="Disordered" evidence="13">
    <location>
        <begin position="632"/>
        <end position="695"/>
    </location>
</feature>
<keyword evidence="3" id="KW-0808">Transferase</keyword>
<dbReference type="FunFam" id="1.10.150.20:FF:000014">
    <property type="entry name" value="Polymerase (DNA directed), eta"/>
    <property type="match status" value="1"/>
</dbReference>
<dbReference type="GO" id="GO:0005739">
    <property type="term" value="C:mitochondrion"/>
    <property type="evidence" value="ECO:0007669"/>
    <property type="project" value="UniProtKB-SubCell"/>
</dbReference>
<dbReference type="GO" id="GO:0005634">
    <property type="term" value="C:nucleus"/>
    <property type="evidence" value="ECO:0007669"/>
    <property type="project" value="UniProtKB-SubCell"/>
</dbReference>
<dbReference type="GO" id="GO:0035861">
    <property type="term" value="C:site of double-strand break"/>
    <property type="evidence" value="ECO:0007669"/>
    <property type="project" value="TreeGrafter"/>
</dbReference>
<dbReference type="Proteomes" id="UP001303473">
    <property type="component" value="Unassembled WGS sequence"/>
</dbReference>
<evidence type="ECO:0000256" key="5">
    <source>
        <dbReference type="ARBA" id="ARBA00022763"/>
    </source>
</evidence>
<evidence type="ECO:0000256" key="2">
    <source>
        <dbReference type="ARBA" id="ARBA00004173"/>
    </source>
</evidence>
<evidence type="ECO:0000313" key="18">
    <source>
        <dbReference type="Proteomes" id="UP001303473"/>
    </source>
</evidence>
<keyword evidence="4" id="KW-0479">Metal-binding</keyword>
<evidence type="ECO:0000256" key="1">
    <source>
        <dbReference type="ARBA" id="ARBA00004123"/>
    </source>
</evidence>
<dbReference type="PANTHER" id="PTHR45873:SF1">
    <property type="entry name" value="DNA POLYMERASE ETA"/>
    <property type="match status" value="1"/>
</dbReference>
<dbReference type="InterPro" id="IPR017961">
    <property type="entry name" value="DNA_pol_Y-fam_little_finger"/>
</dbReference>
<dbReference type="InterPro" id="IPR043128">
    <property type="entry name" value="Rev_trsase/Diguanyl_cyclase"/>
</dbReference>
<dbReference type="Pfam" id="PF11799">
    <property type="entry name" value="IMS_C"/>
    <property type="match status" value="1"/>
</dbReference>
<evidence type="ECO:0000256" key="12">
    <source>
        <dbReference type="PROSITE-ProRule" id="PRU00042"/>
    </source>
</evidence>
<dbReference type="InterPro" id="IPR041298">
    <property type="entry name" value="UBZ3"/>
</dbReference>
<feature type="compositionally biased region" description="Low complexity" evidence="13">
    <location>
        <begin position="21"/>
        <end position="32"/>
    </location>
</feature>
<evidence type="ECO:0000256" key="10">
    <source>
        <dbReference type="ARBA" id="ARBA00023242"/>
    </source>
</evidence>
<feature type="compositionally biased region" description="Polar residues" evidence="13">
    <location>
        <begin position="653"/>
        <end position="662"/>
    </location>
</feature>
<sequence length="695" mass="76701">MSWSPETQSFLKHSPPPAASPPARGSSQSPAPKSQFTHRHLLQLAAFYASCPLRVVAHMDIDCFYAQAEMIKRGITPEKPFAVQQWQGLIAVNYAARAFGISRHTTATEAKKLCPALQCQHVATWKEGDDKWAYHDDAAANMATHKVSLDPYRKESRSLVALVKENLPPHLQRVEKASIDEVFLDLSAHVHAVLMQRFPELSGPPPSDDPDERLPMPSVLGLHWQDDLLVGIDDGETTAELEDPDWDDVAMNIGSEIMRGLRTEVRRRLGYTSSAGVASNKMLSKLGSAHKKPNSQTIIRRRAAQNFLSGFKLTKIRNLGGKLGEQVCMAFMTDMVVELLKVPIEQCRHRFGDDTGTWIYNVIRGVDHNEVNPRTQINSILSAKSFRPAINTTDQAIKWLRIFVADVHSRLVEEGILENRRRPRTISLQHRHGSQARSRQSAIPQGGPLDHETLLDLATNLLGQLSLEGGVWPCSNLSLTVSGFEEGVRNNTAIDSFFPKGGHVLPMAPPVALLKPGTSRAAEEDSTGPAPKRPRRPDGIERFFPPKGVQKTKGGQSMLGRPSGKQPGQQQRGLSDAYVRDEYMSDEPASRAPANHQQTPVAPGYTCDQCDAGFETGTELQCHQDWHFAKELQDQEGRVRPRVARNAAPTTHAPDNTSNSQHGAGASSSSSSSRRPGRPKKTEPGQGRLNFEPFE</sequence>
<dbReference type="EMBL" id="MU853762">
    <property type="protein sequence ID" value="KAK3943986.1"/>
    <property type="molecule type" value="Genomic_DNA"/>
</dbReference>
<dbReference type="InterPro" id="IPR052230">
    <property type="entry name" value="DNA_polymerase_eta"/>
</dbReference>
<dbReference type="Pfam" id="PF21704">
    <property type="entry name" value="POLH-Rev1_HhH"/>
    <property type="match status" value="1"/>
</dbReference>
<evidence type="ECO:0000256" key="4">
    <source>
        <dbReference type="ARBA" id="ARBA00022723"/>
    </source>
</evidence>
<keyword evidence="7" id="KW-0862">Zinc</keyword>
<dbReference type="InterPro" id="IPR043502">
    <property type="entry name" value="DNA/RNA_pol_sf"/>
</dbReference>
<dbReference type="Gene3D" id="3.30.1490.100">
    <property type="entry name" value="DNA polymerase, Y-family, little finger domain"/>
    <property type="match status" value="1"/>
</dbReference>
<gene>
    <name evidence="17" type="ORF">QBC46DRAFT_252917</name>
</gene>
<keyword evidence="18" id="KW-1185">Reference proteome</keyword>
<dbReference type="Gene3D" id="3.30.70.270">
    <property type="match status" value="1"/>
</dbReference>
<evidence type="ECO:0000256" key="9">
    <source>
        <dbReference type="ARBA" id="ARBA00023204"/>
    </source>
</evidence>
<dbReference type="FunFam" id="3.40.1170.60:FF:000008">
    <property type="entry name" value="DNA polymerase eta subunit"/>
    <property type="match status" value="1"/>
</dbReference>
<dbReference type="GO" id="GO:0070987">
    <property type="term" value="P:error-free translesion synthesis"/>
    <property type="evidence" value="ECO:0007669"/>
    <property type="project" value="UniProtKB-ARBA"/>
</dbReference>
<comment type="caution">
    <text evidence="17">The sequence shown here is derived from an EMBL/GenBank/DDBJ whole genome shotgun (WGS) entry which is preliminary data.</text>
</comment>
<dbReference type="GO" id="GO:0009314">
    <property type="term" value="P:response to radiation"/>
    <property type="evidence" value="ECO:0007669"/>
    <property type="project" value="TreeGrafter"/>
</dbReference>
<dbReference type="SUPFAM" id="SSF56672">
    <property type="entry name" value="DNA/RNA polymerases"/>
    <property type="match status" value="1"/>
</dbReference>
<keyword evidence="6 12" id="KW-0863">Zinc-finger</keyword>
<dbReference type="Pfam" id="PF18439">
    <property type="entry name" value="zf_UBZ"/>
    <property type="match status" value="1"/>
</dbReference>
<keyword evidence="5" id="KW-0227">DNA damage</keyword>
<keyword evidence="9" id="KW-0234">DNA repair</keyword>
<comment type="subcellular location">
    <subcellularLocation>
        <location evidence="2">Mitochondrion</location>
    </subcellularLocation>
    <subcellularLocation>
        <location evidence="1">Nucleus</location>
    </subcellularLocation>
</comment>
<dbReference type="InterPro" id="IPR013087">
    <property type="entry name" value="Znf_C2H2_type"/>
</dbReference>
<dbReference type="GO" id="GO:0006281">
    <property type="term" value="P:DNA repair"/>
    <property type="evidence" value="ECO:0007669"/>
    <property type="project" value="UniProtKB-KW"/>
</dbReference>
<evidence type="ECO:0000259" key="15">
    <source>
        <dbReference type="PROSITE" id="PS50173"/>
    </source>
</evidence>
<dbReference type="Gene3D" id="3.40.1170.60">
    <property type="match status" value="1"/>
</dbReference>
<dbReference type="GO" id="GO:0003887">
    <property type="term" value="F:DNA-directed DNA polymerase activity"/>
    <property type="evidence" value="ECO:0007669"/>
    <property type="project" value="TreeGrafter"/>
</dbReference>
<dbReference type="GO" id="GO:0007064">
    <property type="term" value="P:mitotic sister chromatid cohesion"/>
    <property type="evidence" value="ECO:0007669"/>
    <property type="project" value="UniProtKB-ARBA"/>
</dbReference>
<organism evidence="17 18">
    <name type="scientific">Diplogelasinospora grovesii</name>
    <dbReference type="NCBI Taxonomy" id="303347"/>
    <lineage>
        <taxon>Eukaryota</taxon>
        <taxon>Fungi</taxon>
        <taxon>Dikarya</taxon>
        <taxon>Ascomycota</taxon>
        <taxon>Pezizomycotina</taxon>
        <taxon>Sordariomycetes</taxon>
        <taxon>Sordariomycetidae</taxon>
        <taxon>Sordariales</taxon>
        <taxon>Diplogelasinosporaceae</taxon>
        <taxon>Diplogelasinospora</taxon>
    </lineage>
</organism>
<feature type="region of interest" description="Disordered" evidence="13">
    <location>
        <begin position="517"/>
        <end position="575"/>
    </location>
</feature>
<evidence type="ECO:0000259" key="16">
    <source>
        <dbReference type="PROSITE" id="PS51907"/>
    </source>
</evidence>
<evidence type="ECO:0000256" key="8">
    <source>
        <dbReference type="ARBA" id="ARBA00023128"/>
    </source>
</evidence>
<dbReference type="PROSITE" id="PS50173">
    <property type="entry name" value="UMUC"/>
    <property type="match status" value="1"/>
</dbReference>
<dbReference type="GO" id="GO:0005657">
    <property type="term" value="C:replication fork"/>
    <property type="evidence" value="ECO:0007669"/>
    <property type="project" value="UniProtKB-ARBA"/>
</dbReference>
<dbReference type="GO" id="GO:0008270">
    <property type="term" value="F:zinc ion binding"/>
    <property type="evidence" value="ECO:0007669"/>
    <property type="project" value="UniProtKB-KW"/>
</dbReference>
<evidence type="ECO:0000256" key="13">
    <source>
        <dbReference type="SAM" id="MobiDB-lite"/>
    </source>
</evidence>
<dbReference type="PIRSF" id="PIRSF036603">
    <property type="entry name" value="DPol_eta"/>
    <property type="match status" value="1"/>
</dbReference>
<feature type="domain" description="C2H2-type" evidence="14">
    <location>
        <begin position="605"/>
        <end position="632"/>
    </location>
</feature>
<dbReference type="PANTHER" id="PTHR45873">
    <property type="entry name" value="DNA POLYMERASE ETA"/>
    <property type="match status" value="1"/>
</dbReference>
<evidence type="ECO:0000313" key="17">
    <source>
        <dbReference type="EMBL" id="KAK3943986.1"/>
    </source>
</evidence>
<dbReference type="FunFam" id="3.30.1490.100:FF:000009">
    <property type="entry name" value="DNA polymerase eta subunit"/>
    <property type="match status" value="1"/>
</dbReference>
<feature type="domain" description="UmuC" evidence="15">
    <location>
        <begin position="56"/>
        <end position="320"/>
    </location>
</feature>
<dbReference type="PROSITE" id="PS50157">
    <property type="entry name" value="ZINC_FINGER_C2H2_2"/>
    <property type="match status" value="1"/>
</dbReference>
<evidence type="ECO:0000259" key="14">
    <source>
        <dbReference type="PROSITE" id="PS50157"/>
    </source>
</evidence>
<evidence type="ECO:0000256" key="6">
    <source>
        <dbReference type="ARBA" id="ARBA00022771"/>
    </source>
</evidence>
<feature type="domain" description="UBZ3-type" evidence="16">
    <location>
        <begin position="600"/>
        <end position="635"/>
    </location>
</feature>
<name>A0AAN6S8S6_9PEZI</name>
<dbReference type="Gene3D" id="1.10.150.20">
    <property type="entry name" value="5' to 3' exonuclease, C-terminal subdomain"/>
    <property type="match status" value="1"/>
</dbReference>
<dbReference type="SUPFAM" id="SSF100879">
    <property type="entry name" value="Lesion bypass DNA polymerase (Y-family), little finger domain"/>
    <property type="match status" value="1"/>
</dbReference>
<feature type="compositionally biased region" description="Polar residues" evidence="13">
    <location>
        <begin position="1"/>
        <end position="11"/>
    </location>
</feature>
<dbReference type="Pfam" id="PF00817">
    <property type="entry name" value="IMS"/>
    <property type="match status" value="1"/>
</dbReference>
<protein>
    <recommendedName>
        <fullName evidence="11">DNA polymerase eta</fullName>
    </recommendedName>
</protein>
<dbReference type="GO" id="GO:0003684">
    <property type="term" value="F:damaged DNA binding"/>
    <property type="evidence" value="ECO:0007669"/>
    <property type="project" value="InterPro"/>
</dbReference>
<dbReference type="GO" id="GO:0042276">
    <property type="term" value="P:error-prone translesion synthesis"/>
    <property type="evidence" value="ECO:0007669"/>
    <property type="project" value="TreeGrafter"/>
</dbReference>
<proteinExistence type="predicted"/>
<evidence type="ECO:0000256" key="7">
    <source>
        <dbReference type="ARBA" id="ARBA00022833"/>
    </source>
</evidence>
<evidence type="ECO:0000256" key="11">
    <source>
        <dbReference type="ARBA" id="ARBA00044975"/>
    </source>
</evidence>
<keyword evidence="8" id="KW-0496">Mitochondrion</keyword>
<dbReference type="InterPro" id="IPR036775">
    <property type="entry name" value="DNA_pol_Y-fam_lit_finger_sf"/>
</dbReference>
<reference evidence="18" key="1">
    <citation type="journal article" date="2023" name="Mol. Phylogenet. Evol.">
        <title>Genome-scale phylogeny and comparative genomics of the fungal order Sordariales.</title>
        <authorList>
            <person name="Hensen N."/>
            <person name="Bonometti L."/>
            <person name="Westerberg I."/>
            <person name="Brannstrom I.O."/>
            <person name="Guillou S."/>
            <person name="Cros-Aarteil S."/>
            <person name="Calhoun S."/>
            <person name="Haridas S."/>
            <person name="Kuo A."/>
            <person name="Mondo S."/>
            <person name="Pangilinan J."/>
            <person name="Riley R."/>
            <person name="LaButti K."/>
            <person name="Andreopoulos B."/>
            <person name="Lipzen A."/>
            <person name="Chen C."/>
            <person name="Yan M."/>
            <person name="Daum C."/>
            <person name="Ng V."/>
            <person name="Clum A."/>
            <person name="Steindorff A."/>
            <person name="Ohm R.A."/>
            <person name="Martin F."/>
            <person name="Silar P."/>
            <person name="Natvig D.O."/>
            <person name="Lalanne C."/>
            <person name="Gautier V."/>
            <person name="Ament-Velasquez S.L."/>
            <person name="Kruys A."/>
            <person name="Hutchinson M.I."/>
            <person name="Powell A.J."/>
            <person name="Barry K."/>
            <person name="Miller A.N."/>
            <person name="Grigoriev I.V."/>
            <person name="Debuchy R."/>
            <person name="Gladieux P."/>
            <person name="Hiltunen Thoren M."/>
            <person name="Johannesson H."/>
        </authorList>
    </citation>
    <scope>NUCLEOTIDE SEQUENCE [LARGE SCALE GENOMIC DNA]</scope>
    <source>
        <strain evidence="18">CBS 340.73</strain>
    </source>
</reference>
<feature type="region of interest" description="Disordered" evidence="13">
    <location>
        <begin position="1"/>
        <end position="33"/>
    </location>
</feature>
<dbReference type="InterPro" id="IPR001126">
    <property type="entry name" value="UmuC"/>
</dbReference>
<dbReference type="AlphaFoldDB" id="A0AAN6S8S6"/>
<evidence type="ECO:0000256" key="3">
    <source>
        <dbReference type="ARBA" id="ARBA00022679"/>
    </source>
</evidence>
<accession>A0AAN6S8S6</accession>